<dbReference type="KEGG" id="vg:28378293"/>
<reference evidence="1 2" key="1">
    <citation type="journal article" date="2014" name="Virol. J.">
        <title>Characterization of a new genotype of avian bornavirus from wild ducks.</title>
        <authorList>
            <person name="Guo J."/>
            <person name="Shivaprasad H.L."/>
            <person name="Rech R.R."/>
            <person name="Heatley J.J."/>
            <person name="Tizard I."/>
            <person name="Payne S."/>
        </authorList>
    </citation>
    <scope>NUCLEOTIDE SEQUENCE [LARGE SCALE GENOMIC DNA]</scope>
    <source>
        <strain evidence="1">Duck-89</strain>
    </source>
</reference>
<name>A0A076N3S7_9MONO</name>
<proteinExistence type="predicted"/>
<sequence>MNSKHTYVELKDKVIVPGWPTLMLEIDFVGGTSRNQFLNIPFLSVKEPLILPREKRLVDYLTIDVEPCGHSLANVYFQIDDFLALALNALAVYTNPIKKYMFIRLNEEQSKHAINAAFNVFSYRLRNIGVGPLGPDIRVSGS</sequence>
<dbReference type="EMBL" id="KJ756399">
    <property type="protein sequence ID" value="AIJ27438.1"/>
    <property type="molecule type" value="Viral_cRNA"/>
</dbReference>
<dbReference type="InterPro" id="IPR038520">
    <property type="entry name" value="BDV_M_sf"/>
</dbReference>
<organism evidence="1 2">
    <name type="scientific">Aquatic bird bornavirus 2</name>
    <dbReference type="NCBI Taxonomy" id="1884917"/>
    <lineage>
        <taxon>Viruses</taxon>
        <taxon>Riboviria</taxon>
        <taxon>Orthornavirae</taxon>
        <taxon>Negarnaviricota</taxon>
        <taxon>Haploviricotina</taxon>
        <taxon>Monjiviricetes</taxon>
        <taxon>Mononegavirales</taxon>
        <taxon>Bornaviridae</taxon>
        <taxon>Orthobornavirus</taxon>
        <taxon>Orthobornavirus avisaquaticae</taxon>
    </lineage>
</organism>
<dbReference type="RefSeq" id="YP_009268914.1">
    <property type="nucleotide sequence ID" value="NC_030691.1"/>
</dbReference>
<dbReference type="Gene3D" id="2.70.20.40">
    <property type="entry name" value="Borna disease virus, matrix protein"/>
    <property type="match status" value="1"/>
</dbReference>
<accession>A0A076N3S7</accession>
<protein>
    <submittedName>
        <fullName evidence="1">Matrix protein</fullName>
    </submittedName>
</protein>
<dbReference type="Proteomes" id="UP000207612">
    <property type="component" value="Segment"/>
</dbReference>
<dbReference type="GeneID" id="28378293"/>
<dbReference type="OrthoDB" id="12045at10239"/>
<dbReference type="InterPro" id="IPR032414">
    <property type="entry name" value="BDV_M"/>
</dbReference>
<evidence type="ECO:0000313" key="2">
    <source>
        <dbReference type="Proteomes" id="UP000207612"/>
    </source>
</evidence>
<evidence type="ECO:0000313" key="1">
    <source>
        <dbReference type="EMBL" id="AIJ27438.1"/>
    </source>
</evidence>
<gene>
    <name evidence="1" type="primary">M</name>
</gene>
<dbReference type="Pfam" id="PF16520">
    <property type="entry name" value="Matrix_Borna"/>
    <property type="match status" value="1"/>
</dbReference>